<dbReference type="AlphaFoldDB" id="A0A0S2M0E5"/>
<dbReference type="Pfam" id="PF12900">
    <property type="entry name" value="Pyridox_ox_2"/>
    <property type="match status" value="1"/>
</dbReference>
<dbReference type="InterPro" id="IPR024747">
    <property type="entry name" value="Pyridox_Oxase-rel"/>
</dbReference>
<dbReference type="RefSeq" id="WP_062289649.1">
    <property type="nucleotide sequence ID" value="NZ_CP013200.1"/>
</dbReference>
<accession>A0A0S2M0E5</accession>
<reference evidence="2" key="1">
    <citation type="submission" date="2015-11" db="EMBL/GenBank/DDBJ databases">
        <authorList>
            <person name="Kumar R."/>
            <person name="Singh D."/>
            <person name="Swarnkar M.K."/>
            <person name="Singh A.K."/>
            <person name="Kumar S."/>
        </authorList>
    </citation>
    <scope>NUCLEOTIDE SEQUENCE [LARGE SCALE GENOMIC DNA]</scope>
    <source>
        <strain evidence="2">ERGS4:06</strain>
    </source>
</reference>
<sequence>MTNKPANAPVEELDAHECWAFLRGVSVGRLAVWVTDHPDIFPINYAVDHGTLVFRTGLGTKLEAALGETPVAFEADGVDPVSGVAWSVVAKGNAARIDSIEEVLDSFSIMLFPWQSGHKDSFIRIAPTSLTGRKFTVADPAQWWTAPATAPHAATE</sequence>
<dbReference type="SUPFAM" id="SSF50475">
    <property type="entry name" value="FMN-binding split barrel"/>
    <property type="match status" value="1"/>
</dbReference>
<organism evidence="1 2">
    <name type="scientific">Arthrobacter alpinus</name>
    <dbReference type="NCBI Taxonomy" id="656366"/>
    <lineage>
        <taxon>Bacteria</taxon>
        <taxon>Bacillati</taxon>
        <taxon>Actinomycetota</taxon>
        <taxon>Actinomycetes</taxon>
        <taxon>Micrococcales</taxon>
        <taxon>Micrococcaceae</taxon>
        <taxon>Arthrobacter</taxon>
    </lineage>
</organism>
<evidence type="ECO:0000313" key="1">
    <source>
        <dbReference type="EMBL" id="ALO67237.1"/>
    </source>
</evidence>
<dbReference type="OrthoDB" id="7062584at2"/>
<name>A0A0S2M0E5_9MICC</name>
<dbReference type="EMBL" id="CP013200">
    <property type="protein sequence ID" value="ALO67237.1"/>
    <property type="molecule type" value="Genomic_DNA"/>
</dbReference>
<dbReference type="InterPro" id="IPR012349">
    <property type="entry name" value="Split_barrel_FMN-bd"/>
</dbReference>
<reference evidence="1 2" key="2">
    <citation type="journal article" date="2016" name="J. Biotechnol.">
        <title>Complete genome sequence of Arthrobacter alpinus ERGS4:06, a yellow pigmented bacterium tolerant to cold and radiations isolated from Sikkim Himalaya.</title>
        <authorList>
            <person name="Kumar R."/>
            <person name="Singh D."/>
            <person name="Swarnkar M.K."/>
            <person name="Singh A.K."/>
            <person name="Kumar S."/>
        </authorList>
    </citation>
    <scope>NUCLEOTIDE SEQUENCE [LARGE SCALE GENOMIC DNA]</scope>
    <source>
        <strain evidence="1 2">ERGS4:06</strain>
    </source>
</reference>
<dbReference type="Gene3D" id="2.30.110.10">
    <property type="entry name" value="Electron Transport, Fmn-binding Protein, Chain A"/>
    <property type="match status" value="1"/>
</dbReference>
<protein>
    <submittedName>
        <fullName evidence="1">Flavin-nucleotide-binding protein</fullName>
    </submittedName>
</protein>
<proteinExistence type="predicted"/>
<evidence type="ECO:0000313" key="2">
    <source>
        <dbReference type="Proteomes" id="UP000059574"/>
    </source>
</evidence>
<dbReference type="Proteomes" id="UP000059574">
    <property type="component" value="Chromosome"/>
</dbReference>
<gene>
    <name evidence="1" type="ORF">AS189_12920</name>
</gene>